<evidence type="ECO:0000313" key="1">
    <source>
        <dbReference type="EMBL" id="MCW3783021.1"/>
    </source>
</evidence>
<evidence type="ECO:0000313" key="2">
    <source>
        <dbReference type="Proteomes" id="UP001207582"/>
    </source>
</evidence>
<dbReference type="RefSeq" id="WP_264772655.1">
    <property type="nucleotide sequence ID" value="NZ_JAPDOG010000014.1"/>
</dbReference>
<dbReference type="EMBL" id="JAPDOG010000014">
    <property type="protein sequence ID" value="MCW3783021.1"/>
    <property type="molecule type" value="Genomic_DNA"/>
</dbReference>
<sequence length="108" mass="12324">MTASRSERTLRIEAEEALIGSRVFEAMRRKDWPLIIRIAEIARKDADPDLARTDPSRFRQLREAITRYHLQGLTHMTPERVREVLARHGIELQPSAGPAAADERPGAR</sequence>
<gene>
    <name evidence="1" type="ORF">OM960_15840</name>
</gene>
<organism evidence="1 2">
    <name type="scientific">Defluviimonas salinarum</name>
    <dbReference type="NCBI Taxonomy" id="2992147"/>
    <lineage>
        <taxon>Bacteria</taxon>
        <taxon>Pseudomonadati</taxon>
        <taxon>Pseudomonadota</taxon>
        <taxon>Alphaproteobacteria</taxon>
        <taxon>Rhodobacterales</taxon>
        <taxon>Paracoccaceae</taxon>
        <taxon>Albidovulum</taxon>
    </lineage>
</organism>
<comment type="caution">
    <text evidence="1">The sequence shown here is derived from an EMBL/GenBank/DDBJ whole genome shotgun (WGS) entry which is preliminary data.</text>
</comment>
<name>A0ABT3J5Q0_9RHOB</name>
<keyword evidence="2" id="KW-1185">Reference proteome</keyword>
<proteinExistence type="predicted"/>
<reference evidence="1 2" key="1">
    <citation type="submission" date="2022-10" db="EMBL/GenBank/DDBJ databases">
        <title>Defluviimonas sp. CAU 1641 isolated from mud.</title>
        <authorList>
            <person name="Kim W."/>
        </authorList>
    </citation>
    <scope>NUCLEOTIDE SEQUENCE [LARGE SCALE GENOMIC DNA]</scope>
    <source>
        <strain evidence="1 2">CAU 1641</strain>
    </source>
</reference>
<protein>
    <submittedName>
        <fullName evidence="1">Uncharacterized protein</fullName>
    </submittedName>
</protein>
<accession>A0ABT3J5Q0</accession>
<dbReference type="Proteomes" id="UP001207582">
    <property type="component" value="Unassembled WGS sequence"/>
</dbReference>